<dbReference type="HOGENOM" id="CLU_936909_0_0_1"/>
<reference evidence="2 3" key="1">
    <citation type="submission" date="2015-01" db="EMBL/GenBank/DDBJ databases">
        <title>The Genome Sequence of Capronia semiimmersa CBS27337.</title>
        <authorList>
            <consortium name="The Broad Institute Genomics Platform"/>
            <person name="Cuomo C."/>
            <person name="de Hoog S."/>
            <person name="Gorbushina A."/>
            <person name="Stielow B."/>
            <person name="Teixiera M."/>
            <person name="Abouelleil A."/>
            <person name="Chapman S.B."/>
            <person name="Priest M."/>
            <person name="Young S.K."/>
            <person name="Wortman J."/>
            <person name="Nusbaum C."/>
            <person name="Birren B."/>
        </authorList>
    </citation>
    <scope>NUCLEOTIDE SEQUENCE [LARGE SCALE GENOMIC DNA]</scope>
    <source>
        <strain evidence="2 3">CBS 27337</strain>
    </source>
</reference>
<gene>
    <name evidence="2" type="ORF">PV04_10027</name>
</gene>
<name>A0A0D2FSX6_9EURO</name>
<feature type="compositionally biased region" description="Basic and acidic residues" evidence="1">
    <location>
        <begin position="278"/>
        <end position="288"/>
    </location>
</feature>
<sequence>MSIVVASFCVIQWMRQVDITIPGSNLTGLLKKYISRTQNLTLVYALPFDEDAFSLPNITLPQWQHMYIALAMSYLFQAPHLRQSWYSRWGHLLGHISYPDLENPYLESLMVCDEDMFSMYPVPIGSTDWVKPDYSSCDVFKVRVKLDEFTAAGRISLEFCQYSPPGVARFFEIDPTVNQSLQKLFDRMDIWDACVYCAEHMVPILNQHLDRLAPAEIGQFISGRSLTSEFHSSNCVWARVIYSGGEFRFVGEEGRNAWETQLKASRRMYDGGDEGDEEPGKGSDPDPILREIVKHLEPIWQEQDRRTLGGY</sequence>
<keyword evidence="3" id="KW-1185">Reference proteome</keyword>
<evidence type="ECO:0000313" key="2">
    <source>
        <dbReference type="EMBL" id="KIW63159.1"/>
    </source>
</evidence>
<proteinExistence type="predicted"/>
<dbReference type="STRING" id="5601.A0A0D2FSX6"/>
<protein>
    <submittedName>
        <fullName evidence="2">Uncharacterized protein</fullName>
    </submittedName>
</protein>
<organism evidence="2 3">
    <name type="scientific">Phialophora macrospora</name>
    <dbReference type="NCBI Taxonomy" id="1851006"/>
    <lineage>
        <taxon>Eukaryota</taxon>
        <taxon>Fungi</taxon>
        <taxon>Dikarya</taxon>
        <taxon>Ascomycota</taxon>
        <taxon>Pezizomycotina</taxon>
        <taxon>Eurotiomycetes</taxon>
        <taxon>Chaetothyriomycetidae</taxon>
        <taxon>Chaetothyriales</taxon>
        <taxon>Herpotrichiellaceae</taxon>
        <taxon>Phialophora</taxon>
    </lineage>
</organism>
<accession>A0A0D2FSX6</accession>
<dbReference type="Proteomes" id="UP000054266">
    <property type="component" value="Unassembled WGS sequence"/>
</dbReference>
<dbReference type="AlphaFoldDB" id="A0A0D2FSX6"/>
<dbReference type="EMBL" id="KN846962">
    <property type="protein sequence ID" value="KIW63159.1"/>
    <property type="molecule type" value="Genomic_DNA"/>
</dbReference>
<evidence type="ECO:0000313" key="3">
    <source>
        <dbReference type="Proteomes" id="UP000054266"/>
    </source>
</evidence>
<evidence type="ECO:0000256" key="1">
    <source>
        <dbReference type="SAM" id="MobiDB-lite"/>
    </source>
</evidence>
<feature type="region of interest" description="Disordered" evidence="1">
    <location>
        <begin position="268"/>
        <end position="288"/>
    </location>
</feature>